<keyword evidence="1" id="KW-0472">Membrane</keyword>
<keyword evidence="1" id="KW-1133">Transmembrane helix</keyword>
<gene>
    <name evidence="2" type="ORF">Asera_65760</name>
</gene>
<organism evidence="2 3">
    <name type="scientific">Actinocatenispora sera</name>
    <dbReference type="NCBI Taxonomy" id="390989"/>
    <lineage>
        <taxon>Bacteria</taxon>
        <taxon>Bacillati</taxon>
        <taxon>Actinomycetota</taxon>
        <taxon>Actinomycetes</taxon>
        <taxon>Micromonosporales</taxon>
        <taxon>Micromonosporaceae</taxon>
        <taxon>Actinocatenispora</taxon>
    </lineage>
</organism>
<dbReference type="KEGG" id="aser:Asera_65760"/>
<accession>A0A810LEU5</accession>
<reference evidence="2" key="1">
    <citation type="submission" date="2020-08" db="EMBL/GenBank/DDBJ databases">
        <title>Whole genome shotgun sequence of Actinocatenispora sera NBRC 101916.</title>
        <authorList>
            <person name="Komaki H."/>
            <person name="Tamura T."/>
        </authorList>
    </citation>
    <scope>NUCLEOTIDE SEQUENCE</scope>
    <source>
        <strain evidence="2">NBRC 101916</strain>
    </source>
</reference>
<sequence length="100" mass="10579">MAAMSKVGWKLTGLAFALPLGFVARKAVAAGWRAVRHDDPPQHADDFEASWGETLAWAALSGVAIAAAELVAARGAARVWRQLTGNEPPGHEHEPAEIEA</sequence>
<name>A0A810LEU5_9ACTN</name>
<keyword evidence="3" id="KW-1185">Reference proteome</keyword>
<dbReference type="Pfam" id="PF14019">
    <property type="entry name" value="DUF4235"/>
    <property type="match status" value="1"/>
</dbReference>
<keyword evidence="1" id="KW-0812">Transmembrane</keyword>
<evidence type="ECO:0000256" key="1">
    <source>
        <dbReference type="SAM" id="Phobius"/>
    </source>
</evidence>
<evidence type="ECO:0000313" key="2">
    <source>
        <dbReference type="EMBL" id="BCJ32468.1"/>
    </source>
</evidence>
<dbReference type="AlphaFoldDB" id="A0A810LEU5"/>
<feature type="transmembrane region" description="Helical" evidence="1">
    <location>
        <begin position="54"/>
        <end position="73"/>
    </location>
</feature>
<protein>
    <recommendedName>
        <fullName evidence="4">DUF4235 domain-containing protein</fullName>
    </recommendedName>
</protein>
<evidence type="ECO:0008006" key="4">
    <source>
        <dbReference type="Google" id="ProtNLM"/>
    </source>
</evidence>
<dbReference type="InterPro" id="IPR025329">
    <property type="entry name" value="DUF4235"/>
</dbReference>
<dbReference type="EMBL" id="AP023354">
    <property type="protein sequence ID" value="BCJ32468.1"/>
    <property type="molecule type" value="Genomic_DNA"/>
</dbReference>
<dbReference type="Proteomes" id="UP000680750">
    <property type="component" value="Chromosome"/>
</dbReference>
<proteinExistence type="predicted"/>
<evidence type="ECO:0000313" key="3">
    <source>
        <dbReference type="Proteomes" id="UP000680750"/>
    </source>
</evidence>